<keyword evidence="2" id="KW-1185">Reference proteome</keyword>
<organism evidence="1 2">
    <name type="scientific">Nephila pilipes</name>
    <name type="common">Giant wood spider</name>
    <name type="synonym">Nephila maculata</name>
    <dbReference type="NCBI Taxonomy" id="299642"/>
    <lineage>
        <taxon>Eukaryota</taxon>
        <taxon>Metazoa</taxon>
        <taxon>Ecdysozoa</taxon>
        <taxon>Arthropoda</taxon>
        <taxon>Chelicerata</taxon>
        <taxon>Arachnida</taxon>
        <taxon>Araneae</taxon>
        <taxon>Araneomorphae</taxon>
        <taxon>Entelegynae</taxon>
        <taxon>Araneoidea</taxon>
        <taxon>Nephilidae</taxon>
        <taxon>Nephila</taxon>
    </lineage>
</organism>
<dbReference type="AlphaFoldDB" id="A0A8X6MNB6"/>
<evidence type="ECO:0000313" key="2">
    <source>
        <dbReference type="Proteomes" id="UP000887013"/>
    </source>
</evidence>
<sequence>MLEALGHCWQGVVCSLQQHSALMVRAQISLQEIVRHGGDSSSEETVRSHKTSCLVKTEGILRPPCVILAIYWSHCVPNDNKSYHATRKGKFLSITMSVLGA</sequence>
<gene>
    <name evidence="1" type="ORF">NPIL_574641</name>
</gene>
<dbReference type="Proteomes" id="UP000887013">
    <property type="component" value="Unassembled WGS sequence"/>
</dbReference>
<dbReference type="EMBL" id="BMAW01095264">
    <property type="protein sequence ID" value="GFS69446.1"/>
    <property type="molecule type" value="Genomic_DNA"/>
</dbReference>
<protein>
    <submittedName>
        <fullName evidence="1">Uncharacterized protein</fullName>
    </submittedName>
</protein>
<name>A0A8X6MNB6_NEPPI</name>
<evidence type="ECO:0000313" key="1">
    <source>
        <dbReference type="EMBL" id="GFS69446.1"/>
    </source>
</evidence>
<accession>A0A8X6MNB6</accession>
<comment type="caution">
    <text evidence="1">The sequence shown here is derived from an EMBL/GenBank/DDBJ whole genome shotgun (WGS) entry which is preliminary data.</text>
</comment>
<reference evidence="1" key="1">
    <citation type="submission" date="2020-08" db="EMBL/GenBank/DDBJ databases">
        <title>Multicomponent nature underlies the extraordinary mechanical properties of spider dragline silk.</title>
        <authorList>
            <person name="Kono N."/>
            <person name="Nakamura H."/>
            <person name="Mori M."/>
            <person name="Yoshida Y."/>
            <person name="Ohtoshi R."/>
            <person name="Malay A.D."/>
            <person name="Moran D.A.P."/>
            <person name="Tomita M."/>
            <person name="Numata K."/>
            <person name="Arakawa K."/>
        </authorList>
    </citation>
    <scope>NUCLEOTIDE SEQUENCE</scope>
</reference>
<proteinExistence type="predicted"/>